<feature type="transmembrane region" description="Helical" evidence="1">
    <location>
        <begin position="104"/>
        <end position="122"/>
    </location>
</feature>
<reference evidence="2" key="1">
    <citation type="submission" date="2023-03" db="EMBL/GenBank/DDBJ databases">
        <title>Massive genome expansion in bonnet fungi (Mycena s.s.) driven by repeated elements and novel gene families across ecological guilds.</title>
        <authorList>
            <consortium name="Lawrence Berkeley National Laboratory"/>
            <person name="Harder C.B."/>
            <person name="Miyauchi S."/>
            <person name="Viragh M."/>
            <person name="Kuo A."/>
            <person name="Thoen E."/>
            <person name="Andreopoulos B."/>
            <person name="Lu D."/>
            <person name="Skrede I."/>
            <person name="Drula E."/>
            <person name="Henrissat B."/>
            <person name="Morin E."/>
            <person name="Kohler A."/>
            <person name="Barry K."/>
            <person name="LaButti K."/>
            <person name="Morin E."/>
            <person name="Salamov A."/>
            <person name="Lipzen A."/>
            <person name="Mereny Z."/>
            <person name="Hegedus B."/>
            <person name="Baldrian P."/>
            <person name="Stursova M."/>
            <person name="Weitz H."/>
            <person name="Taylor A."/>
            <person name="Grigoriev I.V."/>
            <person name="Nagy L.G."/>
            <person name="Martin F."/>
            <person name="Kauserud H."/>
        </authorList>
    </citation>
    <scope>NUCLEOTIDE SEQUENCE</scope>
    <source>
        <strain evidence="2">CBHHK182m</strain>
    </source>
</reference>
<evidence type="ECO:0000313" key="2">
    <source>
        <dbReference type="EMBL" id="KAJ7744080.1"/>
    </source>
</evidence>
<feature type="transmembrane region" description="Helical" evidence="1">
    <location>
        <begin position="58"/>
        <end position="79"/>
    </location>
</feature>
<feature type="transmembrane region" description="Helical" evidence="1">
    <location>
        <begin position="28"/>
        <end position="46"/>
    </location>
</feature>
<sequence length="189" mass="20766">MNFTVATSVFEDNLTSLVWNIIKAGVELLFYGIYIVLFILAVYTLAGRKTRGKQVLLAYTWTMAILGTTQLILCLLGTAETVRVLVQQGTGSKSLSLRASLNNAQYLIFGFNNLLTDSLFLYRCFITWGCQWKAVVLPGSLVILTFAIGCIIIVVDPSDTTLIRIPFVVAAVTNLVLVTLTAYAVPFVK</sequence>
<keyword evidence="1" id="KW-0472">Membrane</keyword>
<feature type="transmembrane region" description="Helical" evidence="1">
    <location>
        <begin position="134"/>
        <end position="155"/>
    </location>
</feature>
<feature type="transmembrane region" description="Helical" evidence="1">
    <location>
        <begin position="167"/>
        <end position="188"/>
    </location>
</feature>
<keyword evidence="3" id="KW-1185">Reference proteome</keyword>
<evidence type="ECO:0000256" key="1">
    <source>
        <dbReference type="SAM" id="Phobius"/>
    </source>
</evidence>
<dbReference type="EMBL" id="JARKIB010000088">
    <property type="protein sequence ID" value="KAJ7744080.1"/>
    <property type="molecule type" value="Genomic_DNA"/>
</dbReference>
<organism evidence="2 3">
    <name type="scientific">Mycena metata</name>
    <dbReference type="NCBI Taxonomy" id="1033252"/>
    <lineage>
        <taxon>Eukaryota</taxon>
        <taxon>Fungi</taxon>
        <taxon>Dikarya</taxon>
        <taxon>Basidiomycota</taxon>
        <taxon>Agaricomycotina</taxon>
        <taxon>Agaricomycetes</taxon>
        <taxon>Agaricomycetidae</taxon>
        <taxon>Agaricales</taxon>
        <taxon>Marasmiineae</taxon>
        <taxon>Mycenaceae</taxon>
        <taxon>Mycena</taxon>
    </lineage>
</organism>
<dbReference type="Proteomes" id="UP001215598">
    <property type="component" value="Unassembled WGS sequence"/>
</dbReference>
<keyword evidence="1" id="KW-1133">Transmembrane helix</keyword>
<dbReference type="AlphaFoldDB" id="A0AAD7N3J7"/>
<gene>
    <name evidence="2" type="ORF">B0H16DRAFT_1560144</name>
</gene>
<name>A0AAD7N3J7_9AGAR</name>
<proteinExistence type="predicted"/>
<evidence type="ECO:0000313" key="3">
    <source>
        <dbReference type="Proteomes" id="UP001215598"/>
    </source>
</evidence>
<protein>
    <submittedName>
        <fullName evidence="2">Uncharacterized protein</fullName>
    </submittedName>
</protein>
<keyword evidence="1" id="KW-0812">Transmembrane</keyword>
<accession>A0AAD7N3J7</accession>
<comment type="caution">
    <text evidence="2">The sequence shown here is derived from an EMBL/GenBank/DDBJ whole genome shotgun (WGS) entry which is preliminary data.</text>
</comment>